<gene>
    <name evidence="1" type="ORF">A3F54_00355</name>
</gene>
<dbReference type="EMBL" id="MHKD01000012">
    <property type="protein sequence ID" value="OGY84614.1"/>
    <property type="molecule type" value="Genomic_DNA"/>
</dbReference>
<comment type="caution">
    <text evidence="1">The sequence shown here is derived from an EMBL/GenBank/DDBJ whole genome shotgun (WGS) entry which is preliminary data.</text>
</comment>
<protein>
    <submittedName>
        <fullName evidence="1">Uncharacterized protein</fullName>
    </submittedName>
</protein>
<accession>A0A1G2B5Y2</accession>
<evidence type="ECO:0000313" key="1">
    <source>
        <dbReference type="EMBL" id="OGY84614.1"/>
    </source>
</evidence>
<dbReference type="Proteomes" id="UP000176952">
    <property type="component" value="Unassembled WGS sequence"/>
</dbReference>
<proteinExistence type="predicted"/>
<sequence>MFFKVYREIIHYLWFIVYPFPLDLFLKNSRDFALTQKNHDFFYVIKITIIQNSLNDRRLRQVRDIFCVPEEVWSFFGECMYIHEAIIAKFWTFFKVKNLSQDEF</sequence>
<organism evidence="1 2">
    <name type="scientific">Candidatus Kerfeldbacteria bacterium RIFCSPHIGHO2_12_FULL_48_17</name>
    <dbReference type="NCBI Taxonomy" id="1798542"/>
    <lineage>
        <taxon>Bacteria</taxon>
        <taxon>Candidatus Kerfeldiibacteriota</taxon>
    </lineage>
</organism>
<reference evidence="1 2" key="1">
    <citation type="journal article" date="2016" name="Nat. Commun.">
        <title>Thousands of microbial genomes shed light on interconnected biogeochemical processes in an aquifer system.</title>
        <authorList>
            <person name="Anantharaman K."/>
            <person name="Brown C.T."/>
            <person name="Hug L.A."/>
            <person name="Sharon I."/>
            <person name="Castelle C.J."/>
            <person name="Probst A.J."/>
            <person name="Thomas B.C."/>
            <person name="Singh A."/>
            <person name="Wilkins M.J."/>
            <person name="Karaoz U."/>
            <person name="Brodie E.L."/>
            <person name="Williams K.H."/>
            <person name="Hubbard S.S."/>
            <person name="Banfield J.F."/>
        </authorList>
    </citation>
    <scope>NUCLEOTIDE SEQUENCE [LARGE SCALE GENOMIC DNA]</scope>
</reference>
<evidence type="ECO:0000313" key="2">
    <source>
        <dbReference type="Proteomes" id="UP000176952"/>
    </source>
</evidence>
<dbReference type="AlphaFoldDB" id="A0A1G2B5Y2"/>
<dbReference type="STRING" id="1798542.A3F54_00355"/>
<name>A0A1G2B5Y2_9BACT</name>